<feature type="domain" description="PAS" evidence="2">
    <location>
        <begin position="327"/>
        <end position="389"/>
    </location>
</feature>
<dbReference type="EMBL" id="UHJL01000001">
    <property type="protein sequence ID" value="SUQ19328.1"/>
    <property type="molecule type" value="Genomic_DNA"/>
</dbReference>
<dbReference type="AlphaFoldDB" id="A0A380RUV9"/>
<keyword evidence="1" id="KW-1133">Transmembrane helix</keyword>
<evidence type="ECO:0000256" key="1">
    <source>
        <dbReference type="SAM" id="Phobius"/>
    </source>
</evidence>
<evidence type="ECO:0000259" key="2">
    <source>
        <dbReference type="Pfam" id="PF13426"/>
    </source>
</evidence>
<dbReference type="Proteomes" id="UP000255423">
    <property type="component" value="Unassembled WGS sequence"/>
</dbReference>
<proteinExistence type="predicted"/>
<dbReference type="Pfam" id="PF13426">
    <property type="entry name" value="PAS_9"/>
    <property type="match status" value="1"/>
</dbReference>
<dbReference type="SUPFAM" id="SSF55785">
    <property type="entry name" value="PYP-like sensor domain (PAS domain)"/>
    <property type="match status" value="2"/>
</dbReference>
<feature type="transmembrane region" description="Helical" evidence="1">
    <location>
        <begin position="6"/>
        <end position="30"/>
    </location>
</feature>
<dbReference type="RefSeq" id="WP_109572007.1">
    <property type="nucleotide sequence ID" value="NZ_UHJL01000001.1"/>
</dbReference>
<accession>A0A380RUV9</accession>
<dbReference type="Gene3D" id="3.30.450.20">
    <property type="entry name" value="PAS domain"/>
    <property type="match status" value="1"/>
</dbReference>
<keyword evidence="1" id="KW-0472">Membrane</keyword>
<protein>
    <recommendedName>
        <fullName evidence="2">PAS domain-containing protein</fullName>
    </recommendedName>
</protein>
<reference evidence="3 4" key="1">
    <citation type="submission" date="2017-08" db="EMBL/GenBank/DDBJ databases">
        <authorList>
            <person name="de Groot N.N."/>
        </authorList>
    </citation>
    <scope>NUCLEOTIDE SEQUENCE [LARGE SCALE GENOMIC DNA]</scope>
    <source>
        <strain evidence="3 4">HM2</strain>
    </source>
</reference>
<dbReference type="InterPro" id="IPR000014">
    <property type="entry name" value="PAS"/>
</dbReference>
<sequence length="430" mass="50122">MMNSIDWSVGWCYVCTVLLLFLIVTILLLLDYWKRQKLYTLFAGNLGEFIVVLSDKFEFISSLPQFMSDPLFDNLSKDRLFRDILPPKDWARLKLYFDDIDKHPEMPFMFSYKRDDGTMLWFEMRCQHQRLSMDESRYICLIKNISNTVENQHRLDEAETKLKSLLRNTGDFLRKFDFESRQLFLLTPMMDDDYRDVPRSGGVIDIESLMPEDDFKLLERVMNECMMKAGGEAAYDDKGHLLDEQSQLNRLANENARFGTLKIRCWNSEKNLVWYDFRGHLAPDDEDRIVMMGSARRVETSPEIPFLMKSGVEESLINSFFNFPNIGIFWVDRNFTILGCNNAFATDSGFASTDEVVNQSLKDVISVKYLPYYDSMIKDVFDNGSPKSWKGKFDDGDWICTINVVPMLKSLLKSGYTVSRVLCVYMRISG</sequence>
<gene>
    <name evidence="3" type="ORF">SAMN05661053_0559</name>
</gene>
<name>A0A380RUV9_FIBSU</name>
<evidence type="ECO:0000313" key="3">
    <source>
        <dbReference type="EMBL" id="SUQ19328.1"/>
    </source>
</evidence>
<keyword evidence="1" id="KW-0812">Transmembrane</keyword>
<dbReference type="InterPro" id="IPR035965">
    <property type="entry name" value="PAS-like_dom_sf"/>
</dbReference>
<evidence type="ECO:0000313" key="4">
    <source>
        <dbReference type="Proteomes" id="UP000255423"/>
    </source>
</evidence>
<organism evidence="3 4">
    <name type="scientific">Fibrobacter succinogenes</name>
    <name type="common">Bacteroides succinogenes</name>
    <dbReference type="NCBI Taxonomy" id="833"/>
    <lineage>
        <taxon>Bacteria</taxon>
        <taxon>Pseudomonadati</taxon>
        <taxon>Fibrobacterota</taxon>
        <taxon>Fibrobacteria</taxon>
        <taxon>Fibrobacterales</taxon>
        <taxon>Fibrobacteraceae</taxon>
        <taxon>Fibrobacter</taxon>
    </lineage>
</organism>